<dbReference type="GO" id="GO:0008168">
    <property type="term" value="F:methyltransferase activity"/>
    <property type="evidence" value="ECO:0007669"/>
    <property type="project" value="UniProtKB-KW"/>
</dbReference>
<feature type="compositionally biased region" description="Polar residues" evidence="9">
    <location>
        <begin position="133"/>
        <end position="146"/>
    </location>
</feature>
<dbReference type="GO" id="GO:0046872">
    <property type="term" value="F:metal ion binding"/>
    <property type="evidence" value="ECO:0007669"/>
    <property type="project" value="UniProtKB-KW"/>
</dbReference>
<dbReference type="Gene3D" id="2.60.120.650">
    <property type="entry name" value="Cupin"/>
    <property type="match status" value="1"/>
</dbReference>
<feature type="compositionally biased region" description="Basic residues" evidence="9">
    <location>
        <begin position="36"/>
        <end position="49"/>
    </location>
</feature>
<dbReference type="GO" id="GO:0006357">
    <property type="term" value="P:regulation of transcription by RNA polymerase II"/>
    <property type="evidence" value="ECO:0007669"/>
    <property type="project" value="TreeGrafter"/>
</dbReference>
<keyword evidence="3" id="KW-0479">Metal-binding</keyword>
<feature type="compositionally biased region" description="Basic residues" evidence="9">
    <location>
        <begin position="218"/>
        <end position="228"/>
    </location>
</feature>
<keyword evidence="4" id="KW-0560">Oxidoreductase</keyword>
<evidence type="ECO:0000259" key="10">
    <source>
        <dbReference type="PROSITE" id="PS51184"/>
    </source>
</evidence>
<feature type="compositionally biased region" description="Basic residues" evidence="9">
    <location>
        <begin position="237"/>
        <end position="246"/>
    </location>
</feature>
<dbReference type="EMBL" id="BGPR01000268">
    <property type="protein sequence ID" value="GBM09342.1"/>
    <property type="molecule type" value="Genomic_DNA"/>
</dbReference>
<dbReference type="PROSITE" id="PS51184">
    <property type="entry name" value="JMJC"/>
    <property type="match status" value="1"/>
</dbReference>
<dbReference type="GO" id="GO:0000118">
    <property type="term" value="C:histone deacetylase complex"/>
    <property type="evidence" value="ECO:0007669"/>
    <property type="project" value="TreeGrafter"/>
</dbReference>
<evidence type="ECO:0000256" key="6">
    <source>
        <dbReference type="ARBA" id="ARBA00023242"/>
    </source>
</evidence>
<dbReference type="FunFam" id="2.60.120.650:FF:000004">
    <property type="entry name" value="Putative lysine-specific demethylase 3B"/>
    <property type="match status" value="1"/>
</dbReference>
<feature type="compositionally biased region" description="Basic and acidic residues" evidence="9">
    <location>
        <begin position="26"/>
        <end position="35"/>
    </location>
</feature>
<dbReference type="EC" id="1.14.11.65" evidence="7"/>
<comment type="cofactor">
    <cofactor evidence="1">
        <name>Fe(2+)</name>
        <dbReference type="ChEBI" id="CHEBI:29033"/>
    </cofactor>
</comment>
<dbReference type="SUPFAM" id="SSF51197">
    <property type="entry name" value="Clavaminate synthase-like"/>
    <property type="match status" value="1"/>
</dbReference>
<dbReference type="Proteomes" id="UP000499080">
    <property type="component" value="Unassembled WGS sequence"/>
</dbReference>
<dbReference type="InterPro" id="IPR003347">
    <property type="entry name" value="JmjC_dom"/>
</dbReference>
<dbReference type="OrthoDB" id="1667110at2759"/>
<dbReference type="Pfam" id="PF02373">
    <property type="entry name" value="JmjC"/>
    <property type="match status" value="1"/>
</dbReference>
<comment type="catalytic activity">
    <reaction evidence="8">
        <text>N(6),N(6)-dimethyl-L-lysyl(9)-[histone H3] + 2 2-oxoglutarate + 2 O2 = L-lysyl(9)-[histone H3] + 2 formaldehyde + 2 succinate + 2 CO2</text>
        <dbReference type="Rhea" id="RHEA:60188"/>
        <dbReference type="Rhea" id="RHEA-COMP:15541"/>
        <dbReference type="Rhea" id="RHEA-COMP:15546"/>
        <dbReference type="ChEBI" id="CHEBI:15379"/>
        <dbReference type="ChEBI" id="CHEBI:16526"/>
        <dbReference type="ChEBI" id="CHEBI:16810"/>
        <dbReference type="ChEBI" id="CHEBI:16842"/>
        <dbReference type="ChEBI" id="CHEBI:29969"/>
        <dbReference type="ChEBI" id="CHEBI:30031"/>
        <dbReference type="ChEBI" id="CHEBI:61976"/>
        <dbReference type="EC" id="1.14.11.65"/>
    </reaction>
</comment>
<feature type="compositionally biased region" description="Basic and acidic residues" evidence="9">
    <location>
        <begin position="67"/>
        <end position="85"/>
    </location>
</feature>
<organism evidence="11 12">
    <name type="scientific">Araneus ventricosus</name>
    <name type="common">Orbweaver spider</name>
    <name type="synonym">Epeira ventricosa</name>
    <dbReference type="NCBI Taxonomy" id="182803"/>
    <lineage>
        <taxon>Eukaryota</taxon>
        <taxon>Metazoa</taxon>
        <taxon>Ecdysozoa</taxon>
        <taxon>Arthropoda</taxon>
        <taxon>Chelicerata</taxon>
        <taxon>Arachnida</taxon>
        <taxon>Araneae</taxon>
        <taxon>Araneomorphae</taxon>
        <taxon>Entelegynae</taxon>
        <taxon>Araneoidea</taxon>
        <taxon>Araneidae</taxon>
        <taxon>Araneus</taxon>
    </lineage>
</organism>
<feature type="compositionally biased region" description="Basic and acidic residues" evidence="9">
    <location>
        <begin position="330"/>
        <end position="339"/>
    </location>
</feature>
<keyword evidence="11" id="KW-0489">Methyltransferase</keyword>
<feature type="region of interest" description="Disordered" evidence="9">
    <location>
        <begin position="208"/>
        <end position="246"/>
    </location>
</feature>
<evidence type="ECO:0000256" key="1">
    <source>
        <dbReference type="ARBA" id="ARBA00001954"/>
    </source>
</evidence>
<feature type="region of interest" description="Disordered" evidence="9">
    <location>
        <begin position="126"/>
        <end position="150"/>
    </location>
</feature>
<dbReference type="InterPro" id="IPR045109">
    <property type="entry name" value="LSDs-like"/>
</dbReference>
<comment type="subcellular location">
    <subcellularLocation>
        <location evidence="2">Nucleus</location>
    </subcellularLocation>
</comment>
<protein>
    <recommendedName>
        <fullName evidence="7">[histone H3]-dimethyl-L-lysine(9) demethylase</fullName>
        <ecNumber evidence="7">1.14.11.65</ecNumber>
    </recommendedName>
</protein>
<proteinExistence type="predicted"/>
<dbReference type="PANTHER" id="PTHR12549:SF38">
    <property type="entry name" value="JMJC DOMAIN-CONTAINING HISTONE DEMETHYLASE 2, ISOFORM A"/>
    <property type="match status" value="1"/>
</dbReference>
<dbReference type="GO" id="GO:0000785">
    <property type="term" value="C:chromatin"/>
    <property type="evidence" value="ECO:0007669"/>
    <property type="project" value="TreeGrafter"/>
</dbReference>
<feature type="domain" description="JmjC" evidence="10">
    <location>
        <begin position="1101"/>
        <end position="1306"/>
    </location>
</feature>
<evidence type="ECO:0000313" key="12">
    <source>
        <dbReference type="Proteomes" id="UP000499080"/>
    </source>
</evidence>
<feature type="compositionally biased region" description="Basic and acidic residues" evidence="9">
    <location>
        <begin position="445"/>
        <end position="477"/>
    </location>
</feature>
<feature type="region of interest" description="Disordered" evidence="9">
    <location>
        <begin position="306"/>
        <end position="348"/>
    </location>
</feature>
<comment type="caution">
    <text evidence="11">The sequence shown here is derived from an EMBL/GenBank/DDBJ whole genome shotgun (WGS) entry which is preliminary data.</text>
</comment>
<dbReference type="GO" id="GO:0031490">
    <property type="term" value="F:chromatin DNA binding"/>
    <property type="evidence" value="ECO:0007669"/>
    <property type="project" value="TreeGrafter"/>
</dbReference>
<feature type="compositionally biased region" description="Polar residues" evidence="9">
    <location>
        <begin position="424"/>
        <end position="440"/>
    </location>
</feature>
<dbReference type="PANTHER" id="PTHR12549">
    <property type="entry name" value="JMJC DOMAIN-CONTAINING HISTONE DEMETHYLATION PROTEIN"/>
    <property type="match status" value="1"/>
</dbReference>
<evidence type="ECO:0000256" key="8">
    <source>
        <dbReference type="ARBA" id="ARBA00047648"/>
    </source>
</evidence>
<dbReference type="SMART" id="SM00558">
    <property type="entry name" value="JmjC"/>
    <property type="match status" value="1"/>
</dbReference>
<dbReference type="GO" id="GO:0032259">
    <property type="term" value="P:methylation"/>
    <property type="evidence" value="ECO:0007669"/>
    <property type="project" value="UniProtKB-KW"/>
</dbReference>
<evidence type="ECO:0000313" key="11">
    <source>
        <dbReference type="EMBL" id="GBM09342.1"/>
    </source>
</evidence>
<keyword evidence="6" id="KW-0539">Nucleus</keyword>
<evidence type="ECO:0000256" key="9">
    <source>
        <dbReference type="SAM" id="MobiDB-lite"/>
    </source>
</evidence>
<keyword evidence="12" id="KW-1185">Reference proteome</keyword>
<reference evidence="11 12" key="1">
    <citation type="journal article" date="2019" name="Sci. Rep.">
        <title>Orb-weaving spider Araneus ventricosus genome elucidates the spidroin gene catalogue.</title>
        <authorList>
            <person name="Kono N."/>
            <person name="Nakamura H."/>
            <person name="Ohtoshi R."/>
            <person name="Moran D.A.P."/>
            <person name="Shinohara A."/>
            <person name="Yoshida Y."/>
            <person name="Fujiwara M."/>
            <person name="Mori M."/>
            <person name="Tomita M."/>
            <person name="Arakawa K."/>
        </authorList>
    </citation>
    <scope>NUCLEOTIDE SEQUENCE [LARGE SCALE GENOMIC DNA]</scope>
</reference>
<accession>A0A4Y2CXZ6</accession>
<feature type="region of interest" description="Disordered" evidence="9">
    <location>
        <begin position="1"/>
        <end position="93"/>
    </location>
</feature>
<keyword evidence="5" id="KW-0408">Iron</keyword>
<sequence length="1346" mass="153214">MSSVQVEEYSSDENGRSVQSNEDIESEHTSCNESKKRGRKSAHRSKSKSKNVSEKSGNKKKSTRRKSSCDDSRYESDDMKNKVCDNSDSYSNADFKHELMSDDVHSAMSDINPPSLVTRLRQRKLERRRASRGTASSVSTCSTLNSDARKTQSEPILITIDSDSEEDDISTVTARPNRTARVHGEIIRKFGKLTRSNVEGFRYAETTEYDSEDEKDAKKKRKKKKKSMKQMSFTSHVNKHGTSRITNKRKLDAKKLGKTHIHMYSPLKQTRRLKIRNLRNRLEHRQKKITLSKRAEVFLRRTSSRLSAISSEKRQSPRRSSLTIGPGTCSDEKEHVKVERPKRKVSSSQIKINIKEDNEIENLPKKKTVDNNDIEDDIRKIINASKPSPVAEDKCAKPCSNAKDIKSAVDSKCNFKTSDDTKSSQENTDNITDTTQNADTGSGKGDNDAEMKSEDPLLESKKDESKRNIESDLEKIRTNTPDTMIEASVKNTSDEERKKKKGGLSSKSKSDKGSSHKKKNVRVKTSIPGIIRKRGRPRLCESNQNAKPSKAPFCETRSHVAFLQNSFCFDVASKLSKCRECRLAMHRTNRRMYNSYCRFMEYRKLSFSKTGQIFSAGFSRPSDATKEHLSLWLPQPQDPPKDLNFETAKSLLEHTGDQFCDLIEQEKEALSLHIGNPDFITWKRNVQGVREMCDVCSTTIFNIHWVCPTCGFSVCIDCYKVRKLGAVDDAEDDEEQPKDRDEFNWLLCTMRQPHDQKALVLTQMIPGDALWIMKELLHKARLKLGIPSYCKCNPPVSSTPDKIISTGINKQLMSCVTKSFTSERNHGFSFEKNFPRNDTGYDEFDIEITDYAMKWLEGTSVHGDNLNNNLPLSDADYNSFEDFNLLSNSLLLDNQDITSGSESEGATFSLDDIIASVTKSCQSKDSEKNFSKHFNKRYPQPKSGRDPLPIRIYTKIESDLAFSTVPHSWFCNGRLLFLEKSDHKDNLALFQEQWKRGQPVLVKNVQKNLDMSLWHPDGFCRDFGDVKNDLVDCKTGAILKSLPMRKFWEGFENFGKRLTDENNEYMLLKLKDWPPGEDFSEKLPTRFLDLMKGLPLPEYTHRNGILNLAGRLPSFFVRPDLGPKMYNAYGSALYPTKGTTNLHLDVSDAVNVMVYVGIPLDGNSELHIQEALKAIDEGGCDSLMRARVRQRDTKPGALWHIYNARDADKIRDLLTKVAIERGEKLEAHNDPIHDQSWYLDAELRLRLYREYGVEGYAIAQCLGDAVFIPAGAPHQVRNLHSCVKVAEDFVSPENIAHCFKLTQEFRNLSDTHTNHEDKLQIKNIIYHVIKDSLSHLLPPNEPLIAS</sequence>
<evidence type="ECO:0000256" key="4">
    <source>
        <dbReference type="ARBA" id="ARBA00023002"/>
    </source>
</evidence>
<dbReference type="GO" id="GO:0003712">
    <property type="term" value="F:transcription coregulator activity"/>
    <property type="evidence" value="ECO:0007669"/>
    <property type="project" value="TreeGrafter"/>
</dbReference>
<gene>
    <name evidence="11" type="primary">KDM3A</name>
    <name evidence="11" type="ORF">AVEN_135068_1</name>
</gene>
<dbReference type="GO" id="GO:0140683">
    <property type="term" value="F:histone H3K9me/H3K9me2 demethylase activity"/>
    <property type="evidence" value="ECO:0007669"/>
    <property type="project" value="UniProtKB-EC"/>
</dbReference>
<feature type="region of interest" description="Disordered" evidence="9">
    <location>
        <begin position="414"/>
        <end position="522"/>
    </location>
</feature>
<evidence type="ECO:0000256" key="7">
    <source>
        <dbReference type="ARBA" id="ARBA00038951"/>
    </source>
</evidence>
<evidence type="ECO:0000256" key="3">
    <source>
        <dbReference type="ARBA" id="ARBA00022723"/>
    </source>
</evidence>
<evidence type="ECO:0000256" key="5">
    <source>
        <dbReference type="ARBA" id="ARBA00023004"/>
    </source>
</evidence>
<name>A0A4Y2CXZ6_ARAVE</name>
<keyword evidence="11" id="KW-0808">Transferase</keyword>
<evidence type="ECO:0000256" key="2">
    <source>
        <dbReference type="ARBA" id="ARBA00004123"/>
    </source>
</evidence>